<protein>
    <submittedName>
        <fullName evidence="1">Uncharacterized protein</fullName>
    </submittedName>
</protein>
<comment type="caution">
    <text evidence="1">The sequence shown here is derived from an EMBL/GenBank/DDBJ whole genome shotgun (WGS) entry which is preliminary data.</text>
</comment>
<proteinExistence type="predicted"/>
<accession>A0ACB9XH10</accession>
<evidence type="ECO:0000313" key="1">
    <source>
        <dbReference type="EMBL" id="KAI4826372.1"/>
    </source>
</evidence>
<organism evidence="1 2">
    <name type="scientific">Chaenocephalus aceratus</name>
    <name type="common">Blackfin icefish</name>
    <name type="synonym">Chaenichthys aceratus</name>
    <dbReference type="NCBI Taxonomy" id="36190"/>
    <lineage>
        <taxon>Eukaryota</taxon>
        <taxon>Metazoa</taxon>
        <taxon>Chordata</taxon>
        <taxon>Craniata</taxon>
        <taxon>Vertebrata</taxon>
        <taxon>Euteleostomi</taxon>
        <taxon>Actinopterygii</taxon>
        <taxon>Neopterygii</taxon>
        <taxon>Teleostei</taxon>
        <taxon>Neoteleostei</taxon>
        <taxon>Acanthomorphata</taxon>
        <taxon>Eupercaria</taxon>
        <taxon>Perciformes</taxon>
        <taxon>Notothenioidei</taxon>
        <taxon>Channichthyidae</taxon>
        <taxon>Chaenocephalus</taxon>
    </lineage>
</organism>
<evidence type="ECO:0000313" key="2">
    <source>
        <dbReference type="Proteomes" id="UP001057452"/>
    </source>
</evidence>
<gene>
    <name evidence="1" type="ORF">KUCAC02_029820</name>
</gene>
<name>A0ACB9XH10_CHAAC</name>
<dbReference type="EMBL" id="CM043789">
    <property type="protein sequence ID" value="KAI4826372.1"/>
    <property type="molecule type" value="Genomic_DNA"/>
</dbReference>
<reference evidence="1" key="1">
    <citation type="submission" date="2022-05" db="EMBL/GenBank/DDBJ databases">
        <title>Chromosome-level genome of Chaenocephalus aceratus.</title>
        <authorList>
            <person name="Park H."/>
        </authorList>
    </citation>
    <scope>NUCLEOTIDE SEQUENCE</scope>
    <source>
        <strain evidence="1">KU_202001</strain>
    </source>
</reference>
<sequence length="453" mass="49258">MAASLGRFGYVSRCVFYLILSIELFISYGLSSDLPCAQNCTCDGDAVDCSNLELTATPLDLPVRTVFLRGVKDQRPKDFSGSQVPVLGSLSSPGKNGFVLAVFLTGAGSSACWLRIGRSRVGPQITWPVGNMGEEGPGWRRRAQCLGGYCRPFSQPSPCLFGGPRSIPMRQPISSSVKNGVRGKVEEEEMGVITIASYSKSVPSVWEQAANSQQACEAFLGRLSRLDRAMEGRGGERLGAVGSLCLVWPHPNAQAALSLQPSLCQLTSRMPAGQEVCDTDSTCLCVKNLGHNKLTSIDVEAFDNLPNLRELRLDHNELTSIPDLGQAASKIVSLYLHHNKIRSIDGRRTGELASVETLDLSNNDIAELRGHCFPAGLQIRHLYLSNNKISMLELGALDHLGATLSQIPVKAFQLPRLTQLELNRNRIRLVEGLTFKGLSSLEVLKLHRTTSTN</sequence>
<dbReference type="Proteomes" id="UP001057452">
    <property type="component" value="Chromosome 5"/>
</dbReference>
<keyword evidence="2" id="KW-1185">Reference proteome</keyword>